<evidence type="ECO:0000313" key="1">
    <source>
        <dbReference type="EMBL" id="KAI8426115.1"/>
    </source>
</evidence>
<reference evidence="1 2" key="1">
    <citation type="journal article" date="2022" name="Genome Biol. Evol.">
        <title>The Spruce Budworm Genome: Reconstructing the Evolutionary History of Antifreeze Proteins.</title>
        <authorList>
            <person name="Beliveau C."/>
            <person name="Gagne P."/>
            <person name="Picq S."/>
            <person name="Vernygora O."/>
            <person name="Keeling C.I."/>
            <person name="Pinkney K."/>
            <person name="Doucet D."/>
            <person name="Wen F."/>
            <person name="Johnston J.S."/>
            <person name="Maaroufi H."/>
            <person name="Boyle B."/>
            <person name="Laroche J."/>
            <person name="Dewar K."/>
            <person name="Juretic N."/>
            <person name="Blackburn G."/>
            <person name="Nisole A."/>
            <person name="Brunet B."/>
            <person name="Brandao M."/>
            <person name="Lumley L."/>
            <person name="Duan J."/>
            <person name="Quan G."/>
            <person name="Lucarotti C.J."/>
            <person name="Roe A.D."/>
            <person name="Sperling F.A.H."/>
            <person name="Levesque R.C."/>
            <person name="Cusson M."/>
        </authorList>
    </citation>
    <scope>NUCLEOTIDE SEQUENCE [LARGE SCALE GENOMIC DNA]</scope>
    <source>
        <strain evidence="1">Glfc:IPQL:Cfum</strain>
    </source>
</reference>
<dbReference type="Proteomes" id="UP001064048">
    <property type="component" value="Chromosome 8"/>
</dbReference>
<keyword evidence="2" id="KW-1185">Reference proteome</keyword>
<gene>
    <name evidence="1" type="ORF">MSG28_005070</name>
</gene>
<comment type="caution">
    <text evidence="1">The sequence shown here is derived from an EMBL/GenBank/DDBJ whole genome shotgun (WGS) entry which is preliminary data.</text>
</comment>
<organism evidence="1 2">
    <name type="scientific">Choristoneura fumiferana</name>
    <name type="common">Spruce budworm moth</name>
    <name type="synonym">Archips fumiferana</name>
    <dbReference type="NCBI Taxonomy" id="7141"/>
    <lineage>
        <taxon>Eukaryota</taxon>
        <taxon>Metazoa</taxon>
        <taxon>Ecdysozoa</taxon>
        <taxon>Arthropoda</taxon>
        <taxon>Hexapoda</taxon>
        <taxon>Insecta</taxon>
        <taxon>Pterygota</taxon>
        <taxon>Neoptera</taxon>
        <taxon>Endopterygota</taxon>
        <taxon>Lepidoptera</taxon>
        <taxon>Glossata</taxon>
        <taxon>Ditrysia</taxon>
        <taxon>Tortricoidea</taxon>
        <taxon>Tortricidae</taxon>
        <taxon>Tortricinae</taxon>
        <taxon>Choristoneura</taxon>
    </lineage>
</organism>
<sequence>MDLLLSMLIAFVNNSHSNRQQQAEGRGVRSVRRTSLREKQMAAKADARGEARLRETFDSVVDDDMQVRE</sequence>
<dbReference type="EMBL" id="CM046108">
    <property type="protein sequence ID" value="KAI8426115.1"/>
    <property type="molecule type" value="Genomic_DNA"/>
</dbReference>
<evidence type="ECO:0000313" key="2">
    <source>
        <dbReference type="Proteomes" id="UP001064048"/>
    </source>
</evidence>
<accession>A0ACC0JQD9</accession>
<protein>
    <submittedName>
        <fullName evidence="1">Uncharacterized protein</fullName>
    </submittedName>
</protein>
<proteinExistence type="predicted"/>
<name>A0ACC0JQD9_CHOFU</name>